<dbReference type="GO" id="GO:0005634">
    <property type="term" value="C:nucleus"/>
    <property type="evidence" value="ECO:0007669"/>
    <property type="project" value="UniProtKB-SubCell"/>
</dbReference>
<evidence type="ECO:0000256" key="9">
    <source>
        <dbReference type="ARBA" id="ARBA00053180"/>
    </source>
</evidence>
<evidence type="ECO:0000256" key="3">
    <source>
        <dbReference type="ARBA" id="ARBA00022603"/>
    </source>
</evidence>
<evidence type="ECO:0000256" key="1">
    <source>
        <dbReference type="ARBA" id="ARBA00004123"/>
    </source>
</evidence>
<evidence type="ECO:0000256" key="15">
    <source>
        <dbReference type="ARBA" id="ARBA00093624"/>
    </source>
</evidence>
<keyword evidence="6" id="KW-0539">Nucleus</keyword>
<keyword evidence="4" id="KW-0808">Transferase</keyword>
<dbReference type="Gene3D" id="3.40.50.150">
    <property type="entry name" value="Vaccinia Virus protein VP39"/>
    <property type="match status" value="1"/>
</dbReference>
<dbReference type="PROSITE" id="PS00092">
    <property type="entry name" value="N6_MTASE"/>
    <property type="match status" value="1"/>
</dbReference>
<dbReference type="FunFam" id="3.40.50.150:FF:000077">
    <property type="entry name" value="HemK methyltransferase family member 2"/>
    <property type="match status" value="1"/>
</dbReference>
<protein>
    <recommendedName>
        <fullName evidence="15">Methyltransferase HEMK2</fullName>
    </recommendedName>
    <alternativeName>
        <fullName evidence="14">HemK methyltransferase family member 2</fullName>
    </alternativeName>
    <alternativeName>
        <fullName evidence="12">Lysine N-methyltransferase 9</fullName>
    </alternativeName>
    <alternativeName>
        <fullName evidence="11">Methylarsonite methyltransferase N6AMT1</fullName>
    </alternativeName>
    <alternativeName>
        <fullName evidence="16">Methyltransferase N6AMT1</fullName>
    </alternativeName>
    <alternativeName>
        <fullName evidence="13">Protein N(5)-glutamine methyltransferase</fullName>
    </alternativeName>
</protein>
<reference evidence="17 18" key="1">
    <citation type="journal article" date="2019" name="Sci. Data">
        <title>Hybrid genome assembly and annotation of Danionella translucida.</title>
        <authorList>
            <person name="Kadobianskyi M."/>
            <person name="Schulze L."/>
            <person name="Schuelke M."/>
            <person name="Judkewitz B."/>
        </authorList>
    </citation>
    <scope>NUCLEOTIDE SEQUENCE [LARGE SCALE GENOMIC DNA]</scope>
    <source>
        <strain evidence="17 18">Bolton</strain>
    </source>
</reference>
<comment type="catalytic activity">
    <reaction evidence="8">
        <text>methylarsonous acid + S-adenosyl-L-methionine = dimethylarsinate + S-adenosyl-L-homocysteine + 2 H(+)</text>
        <dbReference type="Rhea" id="RHEA:11684"/>
        <dbReference type="ChEBI" id="CHEBI:15378"/>
        <dbReference type="ChEBI" id="CHEBI:16223"/>
        <dbReference type="ChEBI" id="CHEBI:17826"/>
        <dbReference type="ChEBI" id="CHEBI:57856"/>
        <dbReference type="ChEBI" id="CHEBI:59789"/>
    </reaction>
</comment>
<gene>
    <name evidence="17" type="ORF">DNTS_024849</name>
</gene>
<dbReference type="SUPFAM" id="SSF53335">
    <property type="entry name" value="S-adenosyl-L-methionine-dependent methyltransferases"/>
    <property type="match status" value="1"/>
</dbReference>
<keyword evidence="5" id="KW-0949">S-adenosyl-L-methionine</keyword>
<dbReference type="GO" id="GO:0035657">
    <property type="term" value="C:eRF1 methyltransferase complex"/>
    <property type="evidence" value="ECO:0007669"/>
    <property type="project" value="TreeGrafter"/>
</dbReference>
<dbReference type="STRING" id="623744.A0A553QS65"/>
<dbReference type="GO" id="GO:0032259">
    <property type="term" value="P:methylation"/>
    <property type="evidence" value="ECO:0007669"/>
    <property type="project" value="UniProtKB-KW"/>
</dbReference>
<dbReference type="InterPro" id="IPR029063">
    <property type="entry name" value="SAM-dependent_MTases_sf"/>
</dbReference>
<dbReference type="GO" id="GO:0003676">
    <property type="term" value="F:nucleic acid binding"/>
    <property type="evidence" value="ECO:0007669"/>
    <property type="project" value="InterPro"/>
</dbReference>
<comment type="subunit">
    <text evidence="10">Heterodimer; heterodimerization with TRMT112 is required for S-adenosyl-L-methionine-binding.</text>
</comment>
<dbReference type="AlphaFoldDB" id="A0A553QS65"/>
<comment type="subcellular location">
    <subcellularLocation>
        <location evidence="1">Nucleus</location>
    </subcellularLocation>
</comment>
<name>A0A553QS65_9TELE</name>
<dbReference type="PANTHER" id="PTHR45875:SF1">
    <property type="entry name" value="METHYLTRANSFERASE N6AMT1"/>
    <property type="match status" value="1"/>
</dbReference>
<dbReference type="GO" id="GO:0036009">
    <property type="term" value="F:protein-glutamine N-methyltransferase activity"/>
    <property type="evidence" value="ECO:0007669"/>
    <property type="project" value="UniProtKB-ARBA"/>
</dbReference>
<evidence type="ECO:0000313" key="18">
    <source>
        <dbReference type="Proteomes" id="UP000316079"/>
    </source>
</evidence>
<evidence type="ECO:0000313" key="17">
    <source>
        <dbReference type="EMBL" id="TRY92777.1"/>
    </source>
</evidence>
<evidence type="ECO:0000256" key="2">
    <source>
        <dbReference type="ARBA" id="ARBA00006149"/>
    </source>
</evidence>
<dbReference type="OrthoDB" id="406152at2759"/>
<evidence type="ECO:0000256" key="10">
    <source>
        <dbReference type="ARBA" id="ARBA00062344"/>
    </source>
</evidence>
<dbReference type="InterPro" id="IPR002052">
    <property type="entry name" value="DNA_methylase_N6_adenine_CS"/>
</dbReference>
<dbReference type="InterPro" id="IPR052190">
    <property type="entry name" value="Euk-Arch_PrmC-MTase"/>
</dbReference>
<evidence type="ECO:0000256" key="7">
    <source>
        <dbReference type="ARBA" id="ARBA00048619"/>
    </source>
</evidence>
<evidence type="ECO:0000256" key="8">
    <source>
        <dbReference type="ARBA" id="ARBA00050903"/>
    </source>
</evidence>
<evidence type="ECO:0000256" key="14">
    <source>
        <dbReference type="ARBA" id="ARBA00083337"/>
    </source>
</evidence>
<evidence type="ECO:0000256" key="5">
    <source>
        <dbReference type="ARBA" id="ARBA00022691"/>
    </source>
</evidence>
<evidence type="ECO:0000256" key="11">
    <source>
        <dbReference type="ARBA" id="ARBA00075330"/>
    </source>
</evidence>
<accession>A0A553QS65</accession>
<comment type="similarity">
    <text evidence="2">Belongs to the eukaryotic/archaeal PrmC-related family.</text>
</comment>
<dbReference type="PANTHER" id="PTHR45875">
    <property type="entry name" value="METHYLTRANSFERASE N6AMT1"/>
    <property type="match status" value="1"/>
</dbReference>
<evidence type="ECO:0000256" key="6">
    <source>
        <dbReference type="ARBA" id="ARBA00023242"/>
    </source>
</evidence>
<evidence type="ECO:0000256" key="12">
    <source>
        <dbReference type="ARBA" id="ARBA00076540"/>
    </source>
</evidence>
<keyword evidence="3" id="KW-0489">Methyltransferase</keyword>
<evidence type="ECO:0000256" key="13">
    <source>
        <dbReference type="ARBA" id="ARBA00080992"/>
    </source>
</evidence>
<comment type="catalytic activity">
    <reaction evidence="7">
        <text>L-lysyl-[histone] + S-adenosyl-L-methionine = N(6)-methyl-L-lysyl-[histone] + S-adenosyl-L-homocysteine + H(+)</text>
        <dbReference type="Rhea" id="RHEA:10024"/>
        <dbReference type="Rhea" id="RHEA-COMP:9845"/>
        <dbReference type="Rhea" id="RHEA-COMP:9846"/>
        <dbReference type="ChEBI" id="CHEBI:15378"/>
        <dbReference type="ChEBI" id="CHEBI:29969"/>
        <dbReference type="ChEBI" id="CHEBI:57856"/>
        <dbReference type="ChEBI" id="CHEBI:59789"/>
        <dbReference type="ChEBI" id="CHEBI:61929"/>
    </reaction>
    <physiologicalReaction direction="left-to-right" evidence="7">
        <dbReference type="Rhea" id="RHEA:10025"/>
    </physiologicalReaction>
</comment>
<organism evidence="17 18">
    <name type="scientific">Danionella cerebrum</name>
    <dbReference type="NCBI Taxonomy" id="2873325"/>
    <lineage>
        <taxon>Eukaryota</taxon>
        <taxon>Metazoa</taxon>
        <taxon>Chordata</taxon>
        <taxon>Craniata</taxon>
        <taxon>Vertebrata</taxon>
        <taxon>Euteleostomi</taxon>
        <taxon>Actinopterygii</taxon>
        <taxon>Neopterygii</taxon>
        <taxon>Teleostei</taxon>
        <taxon>Ostariophysi</taxon>
        <taxon>Cypriniformes</taxon>
        <taxon>Danionidae</taxon>
        <taxon>Danioninae</taxon>
        <taxon>Danionella</taxon>
    </lineage>
</organism>
<comment type="caution">
    <text evidence="17">The sequence shown here is derived from an EMBL/GenBank/DDBJ whole genome shotgun (WGS) entry which is preliminary data.</text>
</comment>
<keyword evidence="18" id="KW-1185">Reference proteome</keyword>
<dbReference type="EMBL" id="SRMA01025597">
    <property type="protein sequence ID" value="TRY92777.1"/>
    <property type="molecule type" value="Genomic_DNA"/>
</dbReference>
<evidence type="ECO:0000256" key="16">
    <source>
        <dbReference type="ARBA" id="ARBA00093667"/>
    </source>
</evidence>
<comment type="function">
    <text evidence="9">Methyltransferase that can methylate proteins and, to a lower extent, arsenic. Catalytic subunit of a heterodimer with TRMT112, which monomethylates 'Lys-12' of histone H4 (H4K12me1), a modification present at the promoters of numerous genes encoding cell cycle regulators. Catalytic subunit of a heterodimer with TRMT112, which catalyzes N5-methylation of Glu residue of proteins with a Gly-Gln-Xaa-Xaa-Xaa-Arg motif. Methylates ETF1 on 'Gln-185'; ETF1 needs to be complexed to ERF3 in its GTP-bound form to be efficiently methylated. May also play a role in the modulation of arsenic-induced toxicity by mediating the conversion of monomethylarsonous acid (3+) into the less toxic dimethylarsonic acid. It however only plays a limited role in arsenic metabolism compared with AS3MT.</text>
</comment>
<sequence length="328" mass="35223">MIQCKHTLSDSRAVSHSLFLLRHGRDSSGRDLLLLFLSLDLLWFALSDLAQSLSLTCECLCVSLPAASLKLFQTTLILFPTQKQTRTSPSAFTPSLVAVMYPTPLYAPAGRGSFSDVYEPAEDSFLLMDALEKDSDHLKQQRPCVCVEVGSGSGVVSAFLASIIGSETLYICTDVNPAAALCTLQTSQCNSLQLQPLVTDLVGNPPQSLETTCKLTSVQCLLPRLSGKVDVLVFNPPYVVTPSEEVGSGGIEASWAGGVGGREVMDRLFPVIPELLSNQGLFYLLTISDNHPDAIVSLLGESGLSGQVCLTRQAGRERLSVLKFGKPL</sequence>
<evidence type="ECO:0000256" key="4">
    <source>
        <dbReference type="ARBA" id="ARBA00022679"/>
    </source>
</evidence>
<dbReference type="Proteomes" id="UP000316079">
    <property type="component" value="Unassembled WGS sequence"/>
</dbReference>
<proteinExistence type="inferred from homology"/>